<dbReference type="Gene3D" id="3.30.450.20">
    <property type="entry name" value="PAS domain"/>
    <property type="match status" value="1"/>
</dbReference>
<dbReference type="PROSITE" id="PS50113">
    <property type="entry name" value="PAC"/>
    <property type="match status" value="1"/>
</dbReference>
<dbReference type="CDD" id="cd00130">
    <property type="entry name" value="PAS"/>
    <property type="match status" value="1"/>
</dbReference>
<organism evidence="8 9">
    <name type="scientific">Geothrix limicola</name>
    <dbReference type="NCBI Taxonomy" id="2927978"/>
    <lineage>
        <taxon>Bacteria</taxon>
        <taxon>Pseudomonadati</taxon>
        <taxon>Acidobacteriota</taxon>
        <taxon>Holophagae</taxon>
        <taxon>Holophagales</taxon>
        <taxon>Holophagaceae</taxon>
        <taxon>Geothrix</taxon>
    </lineage>
</organism>
<keyword evidence="9" id="KW-1185">Reference proteome</keyword>
<keyword evidence="3" id="KW-0597">Phosphoprotein</keyword>
<dbReference type="InterPro" id="IPR004358">
    <property type="entry name" value="Sig_transdc_His_kin-like_C"/>
</dbReference>
<evidence type="ECO:0000256" key="2">
    <source>
        <dbReference type="ARBA" id="ARBA00012438"/>
    </source>
</evidence>
<dbReference type="InterPro" id="IPR003661">
    <property type="entry name" value="HisK_dim/P_dom"/>
</dbReference>
<dbReference type="SMART" id="SM00388">
    <property type="entry name" value="HisKA"/>
    <property type="match status" value="1"/>
</dbReference>
<keyword evidence="4" id="KW-0472">Membrane</keyword>
<dbReference type="PROSITE" id="PS50109">
    <property type="entry name" value="HIS_KIN"/>
    <property type="match status" value="1"/>
</dbReference>
<feature type="domain" description="PAC" evidence="7">
    <location>
        <begin position="158"/>
        <end position="210"/>
    </location>
</feature>
<dbReference type="PROSITE" id="PS50112">
    <property type="entry name" value="PAS"/>
    <property type="match status" value="1"/>
</dbReference>
<dbReference type="SUPFAM" id="SSF55874">
    <property type="entry name" value="ATPase domain of HSP90 chaperone/DNA topoisomerase II/histidine kinase"/>
    <property type="match status" value="1"/>
</dbReference>
<dbReference type="Pfam" id="PF08448">
    <property type="entry name" value="PAS_4"/>
    <property type="match status" value="1"/>
</dbReference>
<dbReference type="Pfam" id="PF02518">
    <property type="entry name" value="HATPase_c"/>
    <property type="match status" value="1"/>
</dbReference>
<dbReference type="InterPro" id="IPR036890">
    <property type="entry name" value="HATPase_C_sf"/>
</dbReference>
<dbReference type="SMART" id="SM00387">
    <property type="entry name" value="HATPase_c"/>
    <property type="match status" value="1"/>
</dbReference>
<evidence type="ECO:0000259" key="6">
    <source>
        <dbReference type="PROSITE" id="PS50112"/>
    </source>
</evidence>
<dbReference type="Proteomes" id="UP001165069">
    <property type="component" value="Unassembled WGS sequence"/>
</dbReference>
<dbReference type="InterPro" id="IPR000014">
    <property type="entry name" value="PAS"/>
</dbReference>
<dbReference type="SUPFAM" id="SSF47384">
    <property type="entry name" value="Homodimeric domain of signal transducing histidine kinase"/>
    <property type="match status" value="1"/>
</dbReference>
<evidence type="ECO:0000256" key="4">
    <source>
        <dbReference type="SAM" id="Phobius"/>
    </source>
</evidence>
<dbReference type="InterPro" id="IPR005467">
    <property type="entry name" value="His_kinase_dom"/>
</dbReference>
<comment type="caution">
    <text evidence="8">The sequence shown here is derived from an EMBL/GenBank/DDBJ whole genome shotgun (WGS) entry which is preliminary data.</text>
</comment>
<dbReference type="RefSeq" id="WP_285574237.1">
    <property type="nucleotide sequence ID" value="NZ_BSDE01000003.1"/>
</dbReference>
<evidence type="ECO:0000256" key="3">
    <source>
        <dbReference type="ARBA" id="ARBA00022553"/>
    </source>
</evidence>
<dbReference type="InterPro" id="IPR013656">
    <property type="entry name" value="PAS_4"/>
</dbReference>
<dbReference type="CDD" id="cd00082">
    <property type="entry name" value="HisKA"/>
    <property type="match status" value="1"/>
</dbReference>
<evidence type="ECO:0000259" key="5">
    <source>
        <dbReference type="PROSITE" id="PS50109"/>
    </source>
</evidence>
<comment type="catalytic activity">
    <reaction evidence="1">
        <text>ATP + protein L-histidine = ADP + protein N-phospho-L-histidine.</text>
        <dbReference type="EC" id="2.7.13.3"/>
    </reaction>
</comment>
<evidence type="ECO:0000313" key="8">
    <source>
        <dbReference type="EMBL" id="GLH73311.1"/>
    </source>
</evidence>
<keyword evidence="4" id="KW-1133">Transmembrane helix</keyword>
<sequence>MPEPIQIHPKAAVSSTVGALRIVLLYAGFSGLWILLSDRAVQVLVREPAMMTVVSILKGWVFVAVTAAMLFVMVKHLVERVANREAKLRTLIHAIPDLVWLKSPEGVYLACNPAFEHFFGAKEAEIVGRTDHDFVPKDMADFFRQKDQEAIEAGETRQNEEWVTVAETGQPMLLETLKTPVFDLSGRLVGVLGIGRDITEHHKLVTERGRLEAQLHQAQKMEAVGRFAGGVAHDYSNMLGVILANADLALHRMPPEQRERKYLEEIRRAARHSAELTHQLLAFARQQPVTPRLVDLNETSAAMEGVLARMVEPEIELSWHKEPALWKVRMDPTQLGQILTNLVVNARDAISGSGRIEVGTANRTLNEADCAALGDTLPGDYVCLSVTDSGCGMAPDLVARIFEPFFTTKPAGKGTGLGLALVHGVVKQNRGTIHVESESGRGTRFQVLFPRAEVATS</sequence>
<dbReference type="PANTHER" id="PTHR43065:SF42">
    <property type="entry name" value="TWO-COMPONENT SENSOR PPRA"/>
    <property type="match status" value="1"/>
</dbReference>
<protein>
    <recommendedName>
        <fullName evidence="2">histidine kinase</fullName>
        <ecNumber evidence="2">2.7.13.3</ecNumber>
    </recommendedName>
</protein>
<name>A0ABQ5QFV3_9BACT</name>
<dbReference type="EC" id="2.7.13.3" evidence="2"/>
<dbReference type="InterPro" id="IPR000700">
    <property type="entry name" value="PAS-assoc_C"/>
</dbReference>
<dbReference type="Gene3D" id="3.30.565.10">
    <property type="entry name" value="Histidine kinase-like ATPase, C-terminal domain"/>
    <property type="match status" value="1"/>
</dbReference>
<dbReference type="PRINTS" id="PR00344">
    <property type="entry name" value="BCTRLSENSOR"/>
</dbReference>
<feature type="transmembrane region" description="Helical" evidence="4">
    <location>
        <begin position="12"/>
        <end position="36"/>
    </location>
</feature>
<gene>
    <name evidence="8" type="ORF">GETHLI_18130</name>
</gene>
<keyword evidence="4" id="KW-0812">Transmembrane</keyword>
<dbReference type="InterPro" id="IPR003594">
    <property type="entry name" value="HATPase_dom"/>
</dbReference>
<dbReference type="NCBIfam" id="TIGR00229">
    <property type="entry name" value="sensory_box"/>
    <property type="match status" value="1"/>
</dbReference>
<feature type="domain" description="Histidine kinase" evidence="5">
    <location>
        <begin position="230"/>
        <end position="453"/>
    </location>
</feature>
<dbReference type="PANTHER" id="PTHR43065">
    <property type="entry name" value="SENSOR HISTIDINE KINASE"/>
    <property type="match status" value="1"/>
</dbReference>
<reference evidence="8 9" key="1">
    <citation type="journal article" date="2023" name="Antonie Van Leeuwenhoek">
        <title>Mesoterricola silvestris gen. nov., sp. nov., Mesoterricola sediminis sp. nov., Geothrix oryzae sp. nov., Geothrix edaphica sp. nov., Geothrix rubra sp. nov., and Geothrix limicola sp. nov., six novel members of Acidobacteriota isolated from soils.</title>
        <authorList>
            <person name="Itoh H."/>
            <person name="Sugisawa Y."/>
            <person name="Mise K."/>
            <person name="Xu Z."/>
            <person name="Kuniyasu M."/>
            <person name="Ushijima N."/>
            <person name="Kawano K."/>
            <person name="Kobayashi E."/>
            <person name="Shiratori Y."/>
            <person name="Masuda Y."/>
            <person name="Senoo K."/>
        </authorList>
    </citation>
    <scope>NUCLEOTIDE SEQUENCE [LARGE SCALE GENOMIC DNA]</scope>
    <source>
        <strain evidence="8 9">Red804</strain>
    </source>
</reference>
<dbReference type="EMBL" id="BSDE01000003">
    <property type="protein sequence ID" value="GLH73311.1"/>
    <property type="molecule type" value="Genomic_DNA"/>
</dbReference>
<dbReference type="Gene3D" id="1.10.287.130">
    <property type="match status" value="1"/>
</dbReference>
<evidence type="ECO:0000259" key="7">
    <source>
        <dbReference type="PROSITE" id="PS50113"/>
    </source>
</evidence>
<feature type="domain" description="PAS" evidence="6">
    <location>
        <begin position="84"/>
        <end position="154"/>
    </location>
</feature>
<dbReference type="InterPro" id="IPR035965">
    <property type="entry name" value="PAS-like_dom_sf"/>
</dbReference>
<proteinExistence type="predicted"/>
<dbReference type="SUPFAM" id="SSF55785">
    <property type="entry name" value="PYP-like sensor domain (PAS domain)"/>
    <property type="match status" value="1"/>
</dbReference>
<evidence type="ECO:0000256" key="1">
    <source>
        <dbReference type="ARBA" id="ARBA00000085"/>
    </source>
</evidence>
<dbReference type="InterPro" id="IPR036097">
    <property type="entry name" value="HisK_dim/P_sf"/>
</dbReference>
<evidence type="ECO:0000313" key="9">
    <source>
        <dbReference type="Proteomes" id="UP001165069"/>
    </source>
</evidence>
<accession>A0ABQ5QFV3</accession>
<dbReference type="SMART" id="SM00091">
    <property type="entry name" value="PAS"/>
    <property type="match status" value="1"/>
</dbReference>
<feature type="transmembrane region" description="Helical" evidence="4">
    <location>
        <begin position="56"/>
        <end position="74"/>
    </location>
</feature>